<dbReference type="Gene3D" id="1.25.40.10">
    <property type="entry name" value="Tetratricopeptide repeat domain"/>
    <property type="match status" value="4"/>
</dbReference>
<dbReference type="PANTHER" id="PTHR47934:SF6">
    <property type="entry name" value="MITOCHONDRIAL GROUP I INTRON SPLICING FACTOR CCM1-RELATED"/>
    <property type="match status" value="1"/>
</dbReference>
<feature type="repeat" description="PPR" evidence="3">
    <location>
        <begin position="432"/>
        <end position="466"/>
    </location>
</feature>
<sequence length="587" mass="67090">MYCLVSDINVLPCADKLLVSKCPLNYILFEPRISRGGFRWKANASNDVPVEKWKQDSIFIDRRGRFQHFDHKKVSRKRWRLMYYGSSFIHVFLPPDVKFMTVVQKERDPERIWSALDTLRPTNHTWDDIINVVVQLRINKQWELIILICEWILCRSSFQADVICYNLLIEAYGQSSLVKKAESTYLALLDARCVPTEDTYALLQKSYSKCGMLDKAEAVFSEMRKNGLPPNNFMSSLKAAPIQCKLCATAQRYDHFYSQTLVRGCALVYNAYIDGLMKGRNPQKALAIFDRMKCESCKPSTDTYTMLINLYGKSLCLNLIERLLHTMQENKSYMALKVFNEMKTQKSEEVFEELQEAGFEPDVYTYNALMEAYSRAGYPQGAAEIFSLMQHMGCEPDRASYNIMVDAYGRAGLHEDAQTVFDKMKGLGIAPTMKSYMLLISAYSRNSNVSKCEEIVNQMQKSGVKLDTFLLNSMLNLYGRLGQFAKMEELSTVIEAGPYIADISTYNILINAYGRSGFIAKMEEVFQSLPSKNLKPDVVTWTSRLGAYSKKKQYQRCSEIFEEMIDEGCYPDGGTAKVLLSSCSSED</sequence>
<dbReference type="AlphaFoldDB" id="A0AAE1VFN1"/>
<dbReference type="GO" id="GO:0007005">
    <property type="term" value="P:mitochondrion organization"/>
    <property type="evidence" value="ECO:0007669"/>
    <property type="project" value="TreeGrafter"/>
</dbReference>
<gene>
    <name evidence="4" type="ORF">RND71_012095</name>
</gene>
<dbReference type="PROSITE" id="PS51375">
    <property type="entry name" value="PPR"/>
    <property type="match status" value="8"/>
</dbReference>
<evidence type="ECO:0000256" key="3">
    <source>
        <dbReference type="PROSITE-ProRule" id="PRU00708"/>
    </source>
</evidence>
<evidence type="ECO:0000256" key="1">
    <source>
        <dbReference type="ARBA" id="ARBA00007626"/>
    </source>
</evidence>
<evidence type="ECO:0000313" key="5">
    <source>
        <dbReference type="Proteomes" id="UP001291623"/>
    </source>
</evidence>
<dbReference type="NCBIfam" id="TIGR00756">
    <property type="entry name" value="PPR"/>
    <property type="match status" value="8"/>
</dbReference>
<accession>A0AAE1VFN1</accession>
<feature type="repeat" description="PPR" evidence="3">
    <location>
        <begin position="265"/>
        <end position="299"/>
    </location>
</feature>
<feature type="repeat" description="PPR" evidence="3">
    <location>
        <begin position="161"/>
        <end position="195"/>
    </location>
</feature>
<evidence type="ECO:0000256" key="2">
    <source>
        <dbReference type="ARBA" id="ARBA00022737"/>
    </source>
</evidence>
<dbReference type="InterPro" id="IPR051114">
    <property type="entry name" value="Mito_RNA_Proc_CCM1"/>
</dbReference>
<dbReference type="EMBL" id="JAVYJV010000006">
    <property type="protein sequence ID" value="KAK4368303.1"/>
    <property type="molecule type" value="Genomic_DNA"/>
</dbReference>
<feature type="repeat" description="PPR" evidence="3">
    <location>
        <begin position="537"/>
        <end position="571"/>
    </location>
</feature>
<keyword evidence="5" id="KW-1185">Reference proteome</keyword>
<dbReference type="GO" id="GO:0003729">
    <property type="term" value="F:mRNA binding"/>
    <property type="evidence" value="ECO:0007669"/>
    <property type="project" value="TreeGrafter"/>
</dbReference>
<evidence type="ECO:0008006" key="6">
    <source>
        <dbReference type="Google" id="ProtNLM"/>
    </source>
</evidence>
<comment type="caution">
    <text evidence="4">The sequence shown here is derived from an EMBL/GenBank/DDBJ whole genome shotgun (WGS) entry which is preliminary data.</text>
</comment>
<feature type="repeat" description="PPR" evidence="3">
    <location>
        <begin position="397"/>
        <end position="431"/>
    </location>
</feature>
<dbReference type="Proteomes" id="UP001291623">
    <property type="component" value="Unassembled WGS sequence"/>
</dbReference>
<feature type="repeat" description="PPR" evidence="3">
    <location>
        <begin position="362"/>
        <end position="396"/>
    </location>
</feature>
<protein>
    <recommendedName>
        <fullName evidence="6">Pentatricopeptide repeat-containing protein</fullName>
    </recommendedName>
</protein>
<dbReference type="GO" id="GO:0006396">
    <property type="term" value="P:RNA processing"/>
    <property type="evidence" value="ECO:0007669"/>
    <property type="project" value="TreeGrafter"/>
</dbReference>
<dbReference type="Pfam" id="PF01535">
    <property type="entry name" value="PPR"/>
    <property type="match status" value="3"/>
</dbReference>
<comment type="similarity">
    <text evidence="1">Belongs to the PPR family. P subfamily.</text>
</comment>
<dbReference type="GO" id="GO:0005739">
    <property type="term" value="C:mitochondrion"/>
    <property type="evidence" value="ECO:0007669"/>
    <property type="project" value="TreeGrafter"/>
</dbReference>
<dbReference type="PANTHER" id="PTHR47934">
    <property type="entry name" value="PENTATRICOPEPTIDE REPEAT-CONTAINING PROTEIN PET309, MITOCHONDRIAL"/>
    <property type="match status" value="1"/>
</dbReference>
<evidence type="ECO:0000313" key="4">
    <source>
        <dbReference type="EMBL" id="KAK4368303.1"/>
    </source>
</evidence>
<dbReference type="Pfam" id="PF13812">
    <property type="entry name" value="PPR_3"/>
    <property type="match status" value="2"/>
</dbReference>
<organism evidence="4 5">
    <name type="scientific">Anisodus tanguticus</name>
    <dbReference type="NCBI Taxonomy" id="243964"/>
    <lineage>
        <taxon>Eukaryota</taxon>
        <taxon>Viridiplantae</taxon>
        <taxon>Streptophyta</taxon>
        <taxon>Embryophyta</taxon>
        <taxon>Tracheophyta</taxon>
        <taxon>Spermatophyta</taxon>
        <taxon>Magnoliopsida</taxon>
        <taxon>eudicotyledons</taxon>
        <taxon>Gunneridae</taxon>
        <taxon>Pentapetalae</taxon>
        <taxon>asterids</taxon>
        <taxon>lamiids</taxon>
        <taxon>Solanales</taxon>
        <taxon>Solanaceae</taxon>
        <taxon>Solanoideae</taxon>
        <taxon>Hyoscyameae</taxon>
        <taxon>Anisodus</taxon>
    </lineage>
</organism>
<feature type="repeat" description="PPR" evidence="3">
    <location>
        <begin position="196"/>
        <end position="230"/>
    </location>
</feature>
<name>A0AAE1VFN1_9SOLA</name>
<dbReference type="InterPro" id="IPR002885">
    <property type="entry name" value="PPR_rpt"/>
</dbReference>
<dbReference type="Pfam" id="PF13041">
    <property type="entry name" value="PPR_2"/>
    <property type="match status" value="2"/>
</dbReference>
<dbReference type="InterPro" id="IPR011990">
    <property type="entry name" value="TPR-like_helical_dom_sf"/>
</dbReference>
<proteinExistence type="inferred from homology"/>
<feature type="repeat" description="PPR" evidence="3">
    <location>
        <begin position="502"/>
        <end position="536"/>
    </location>
</feature>
<reference evidence="4" key="1">
    <citation type="submission" date="2023-12" db="EMBL/GenBank/DDBJ databases">
        <title>Genome assembly of Anisodus tanguticus.</title>
        <authorList>
            <person name="Wang Y.-J."/>
        </authorList>
    </citation>
    <scope>NUCLEOTIDE SEQUENCE</scope>
    <source>
        <strain evidence="4">KB-2021</strain>
        <tissue evidence="4">Leaf</tissue>
    </source>
</reference>
<keyword evidence="2" id="KW-0677">Repeat</keyword>